<evidence type="ECO:0000313" key="4">
    <source>
        <dbReference type="Proteomes" id="UP000199707"/>
    </source>
</evidence>
<dbReference type="InterPro" id="IPR014710">
    <property type="entry name" value="RmlC-like_jellyroll"/>
</dbReference>
<dbReference type="Gene3D" id="2.60.120.10">
    <property type="entry name" value="Jelly Rolls"/>
    <property type="match status" value="1"/>
</dbReference>
<name>A0A1G4VK43_9MYCO</name>
<evidence type="ECO:0000256" key="1">
    <source>
        <dbReference type="SAM" id="SignalP"/>
    </source>
</evidence>
<reference evidence="4" key="1">
    <citation type="submission" date="2016-10" db="EMBL/GenBank/DDBJ databases">
        <authorList>
            <person name="Varghese N."/>
            <person name="Submissions S."/>
        </authorList>
    </citation>
    <scope>NUCLEOTIDE SEQUENCE [LARGE SCALE GENOMIC DNA]</scope>
    <source>
        <strain evidence="4">UNC267MFSha1.1M11</strain>
    </source>
</reference>
<dbReference type="InterPro" id="IPR013096">
    <property type="entry name" value="Cupin_2"/>
</dbReference>
<feature type="domain" description="Cupin type-2" evidence="2">
    <location>
        <begin position="59"/>
        <end position="128"/>
    </location>
</feature>
<gene>
    <name evidence="3" type="ORF">SAMN02799620_01114</name>
</gene>
<dbReference type="Pfam" id="PF07883">
    <property type="entry name" value="Cupin_2"/>
    <property type="match status" value="1"/>
</dbReference>
<proteinExistence type="predicted"/>
<organism evidence="3 4">
    <name type="scientific">Mycolicibacterium fluoranthenivorans</name>
    <dbReference type="NCBI Taxonomy" id="258505"/>
    <lineage>
        <taxon>Bacteria</taxon>
        <taxon>Bacillati</taxon>
        <taxon>Actinomycetota</taxon>
        <taxon>Actinomycetes</taxon>
        <taxon>Mycobacteriales</taxon>
        <taxon>Mycobacteriaceae</taxon>
        <taxon>Mycolicibacterium</taxon>
    </lineage>
</organism>
<dbReference type="AlphaFoldDB" id="A0A1G4VK43"/>
<evidence type="ECO:0000313" key="3">
    <source>
        <dbReference type="EMBL" id="SCX07950.1"/>
    </source>
</evidence>
<evidence type="ECO:0000259" key="2">
    <source>
        <dbReference type="Pfam" id="PF07883"/>
    </source>
</evidence>
<feature type="signal peptide" evidence="1">
    <location>
        <begin position="1"/>
        <end position="16"/>
    </location>
</feature>
<sequence length="147" mass="15153">MTLWALMNRFRWSALAAGAVVAGAAGQSATASATAGVGVEAQILAQATRDGHDYITKEITIAPGGGTGWHWHQGRVFGLIESGTLTHFRADCSVDGVYPTGAPITEESGPVHNGRNLGPDPLVMWVVYIDPAGAPPATDAPDPGCGF</sequence>
<feature type="chain" id="PRO_5039542761" evidence="1">
    <location>
        <begin position="17"/>
        <end position="147"/>
    </location>
</feature>
<keyword evidence="1" id="KW-0732">Signal</keyword>
<protein>
    <submittedName>
        <fullName evidence="3">Cupin domain-containing protein</fullName>
    </submittedName>
</protein>
<dbReference type="Proteomes" id="UP000199707">
    <property type="component" value="Unassembled WGS sequence"/>
</dbReference>
<dbReference type="SUPFAM" id="SSF51182">
    <property type="entry name" value="RmlC-like cupins"/>
    <property type="match status" value="1"/>
</dbReference>
<dbReference type="EMBL" id="FMUB01000002">
    <property type="protein sequence ID" value="SCX07950.1"/>
    <property type="molecule type" value="Genomic_DNA"/>
</dbReference>
<accession>A0A1G4VK43</accession>
<dbReference type="RefSeq" id="WP_235632714.1">
    <property type="nucleotide sequence ID" value="NZ_CP059894.1"/>
</dbReference>
<dbReference type="InterPro" id="IPR011051">
    <property type="entry name" value="RmlC_Cupin_sf"/>
</dbReference>
<dbReference type="STRING" id="1502745.SAMN02799620_01114"/>